<dbReference type="Proteomes" id="UP000324748">
    <property type="component" value="Unassembled WGS sequence"/>
</dbReference>
<proteinExistence type="predicted"/>
<feature type="region of interest" description="Disordered" evidence="1">
    <location>
        <begin position="61"/>
        <end position="101"/>
    </location>
</feature>
<evidence type="ECO:0000256" key="1">
    <source>
        <dbReference type="SAM" id="MobiDB-lite"/>
    </source>
</evidence>
<feature type="chain" id="PRO_5023098172" evidence="2">
    <location>
        <begin position="22"/>
        <end position="650"/>
    </location>
</feature>
<keyword evidence="4" id="KW-1185">Reference proteome</keyword>
<keyword evidence="2" id="KW-0732">Signal</keyword>
<reference evidence="3 4" key="1">
    <citation type="submission" date="2019-05" db="EMBL/GenBank/DDBJ databases">
        <title>Emergence of the Ug99 lineage of the wheat stem rust pathogen through somatic hybridization.</title>
        <authorList>
            <person name="Li F."/>
            <person name="Upadhyaya N.M."/>
            <person name="Sperschneider J."/>
            <person name="Matny O."/>
            <person name="Nguyen-Phuc H."/>
            <person name="Mago R."/>
            <person name="Raley C."/>
            <person name="Miller M.E."/>
            <person name="Silverstein K.A.T."/>
            <person name="Henningsen E."/>
            <person name="Hirsch C.D."/>
            <person name="Visser B."/>
            <person name="Pretorius Z.A."/>
            <person name="Steffenson B.J."/>
            <person name="Schwessinger B."/>
            <person name="Dodds P.N."/>
            <person name="Figueroa M."/>
        </authorList>
    </citation>
    <scope>NUCLEOTIDE SEQUENCE [LARGE SCALE GENOMIC DNA]</scope>
    <source>
        <strain evidence="3">21-0</strain>
    </source>
</reference>
<accession>A0A5B0PX59</accession>
<evidence type="ECO:0000313" key="4">
    <source>
        <dbReference type="Proteomes" id="UP000324748"/>
    </source>
</evidence>
<feature type="compositionally biased region" description="Basic and acidic residues" evidence="1">
    <location>
        <begin position="85"/>
        <end position="96"/>
    </location>
</feature>
<dbReference type="EMBL" id="VSWC01000040">
    <property type="protein sequence ID" value="KAA1105502.1"/>
    <property type="molecule type" value="Genomic_DNA"/>
</dbReference>
<gene>
    <name evidence="3" type="ORF">PGT21_009198</name>
</gene>
<evidence type="ECO:0000313" key="3">
    <source>
        <dbReference type="EMBL" id="KAA1105502.1"/>
    </source>
</evidence>
<organism evidence="3 4">
    <name type="scientific">Puccinia graminis f. sp. tritici</name>
    <dbReference type="NCBI Taxonomy" id="56615"/>
    <lineage>
        <taxon>Eukaryota</taxon>
        <taxon>Fungi</taxon>
        <taxon>Dikarya</taxon>
        <taxon>Basidiomycota</taxon>
        <taxon>Pucciniomycotina</taxon>
        <taxon>Pucciniomycetes</taxon>
        <taxon>Pucciniales</taxon>
        <taxon>Pucciniaceae</taxon>
        <taxon>Puccinia</taxon>
    </lineage>
</organism>
<dbReference type="AlphaFoldDB" id="A0A5B0PX59"/>
<sequence>MFLPVLQGLLALGSISYPSLGVSAPPSLWPGETHKIQSLFNNQHERALTEMMAELQSVLEGGENHKRPLEDPYALQQPHSSIYQNEKEKRPRKENEYVTGSWTPDSVSADVSDSNPMVISQVHGFQGTSILNYETENHDQEKLEDAILTSTPLNDYPLGIPKGIQGTFTILPGPSHLFESITQSKNLGPKNIEVSISRPLDYYGIYLQHSHYSTPIPNCNSIIPGSKDTQSPGKTEISKSLLGDASGIHLSSSLHPKSMKITSPLKFLSNKMASWYEEIVGLDIINNTSFHTMDLNSLMRKINENFLNEIVLKFLMQMRQSASYKKCLNIQKNWKNYIIQGQPAVKVPVPGSSCFLIRVVGERKGIKHTPSYMIHNFKNIISWMILINTAVLNEPILEKFILFKSPSNRELLFWLFDQAFRPPNSFPVFGVVETENDLKSGEEFGMIQKILLEQISRNKPSAYSLEASILIIKAWYKEFHPYIWQQIKNSQFGCSPELHLILSLYKSINSEINFGEENVNDKIWDSLEKSKVPNLSKFPATMIPEKLVERKSSGDGSIKPDRDLFSIGNSDFRKQTIKVEGISARIWKHREKFNELFRYRIRVGGKPNSGRISTILSRFNSLDTHLKICHHDLISQRKSYNGIVLKDALN</sequence>
<comment type="caution">
    <text evidence="3">The sequence shown here is derived from an EMBL/GenBank/DDBJ whole genome shotgun (WGS) entry which is preliminary data.</text>
</comment>
<protein>
    <submittedName>
        <fullName evidence="3">Uncharacterized protein</fullName>
    </submittedName>
</protein>
<evidence type="ECO:0000256" key="2">
    <source>
        <dbReference type="SAM" id="SignalP"/>
    </source>
</evidence>
<feature type="signal peptide" evidence="2">
    <location>
        <begin position="1"/>
        <end position="21"/>
    </location>
</feature>
<name>A0A5B0PX59_PUCGR</name>